<evidence type="ECO:0000256" key="1">
    <source>
        <dbReference type="ARBA" id="ARBA00004323"/>
    </source>
</evidence>
<dbReference type="GO" id="GO:0008146">
    <property type="term" value="F:sulfotransferase activity"/>
    <property type="evidence" value="ECO:0007669"/>
    <property type="project" value="InterPro"/>
</dbReference>
<dbReference type="InterPro" id="IPR005331">
    <property type="entry name" value="Sulfotransferase"/>
</dbReference>
<evidence type="ECO:0000313" key="10">
    <source>
        <dbReference type="EMBL" id="KAF6037255.1"/>
    </source>
</evidence>
<comment type="caution">
    <text evidence="10">The sequence shown here is derived from an EMBL/GenBank/DDBJ whole genome shotgun (WGS) entry which is preliminary data.</text>
</comment>
<keyword evidence="9" id="KW-0119">Carbohydrate metabolism</keyword>
<keyword evidence="11" id="KW-1185">Reference proteome</keyword>
<evidence type="ECO:0000313" key="11">
    <source>
        <dbReference type="Proteomes" id="UP000593567"/>
    </source>
</evidence>
<dbReference type="PANTHER" id="PTHR12137">
    <property type="entry name" value="CARBOHYDRATE SULFOTRANSFERASE"/>
    <property type="match status" value="1"/>
</dbReference>
<accession>A0A7J7KG88</accession>
<organism evidence="10 11">
    <name type="scientific">Bugula neritina</name>
    <name type="common">Brown bryozoan</name>
    <name type="synonym">Sertularia neritina</name>
    <dbReference type="NCBI Taxonomy" id="10212"/>
    <lineage>
        <taxon>Eukaryota</taxon>
        <taxon>Metazoa</taxon>
        <taxon>Spiralia</taxon>
        <taxon>Lophotrochozoa</taxon>
        <taxon>Bryozoa</taxon>
        <taxon>Gymnolaemata</taxon>
        <taxon>Cheilostomatida</taxon>
        <taxon>Flustrina</taxon>
        <taxon>Buguloidea</taxon>
        <taxon>Bugulidae</taxon>
        <taxon>Bugula</taxon>
    </lineage>
</organism>
<gene>
    <name evidence="10" type="ORF">EB796_004445</name>
</gene>
<evidence type="ECO:0000256" key="6">
    <source>
        <dbReference type="ARBA" id="ARBA00023034"/>
    </source>
</evidence>
<keyword evidence="8 9" id="KW-0325">Glycoprotein</keyword>
<comment type="subcellular location">
    <subcellularLocation>
        <location evidence="1 9">Golgi apparatus membrane</location>
        <topology evidence="1 9">Single-pass type II membrane protein</topology>
    </subcellularLocation>
</comment>
<evidence type="ECO:0000256" key="2">
    <source>
        <dbReference type="ARBA" id="ARBA00006339"/>
    </source>
</evidence>
<dbReference type="AlphaFoldDB" id="A0A7J7KG88"/>
<evidence type="ECO:0000256" key="4">
    <source>
        <dbReference type="ARBA" id="ARBA00022692"/>
    </source>
</evidence>
<protein>
    <recommendedName>
        <fullName evidence="9">Carbohydrate sulfotransferase</fullName>
        <ecNumber evidence="9">2.8.2.-</ecNumber>
    </recommendedName>
</protein>
<evidence type="ECO:0000256" key="9">
    <source>
        <dbReference type="RuleBase" id="RU364020"/>
    </source>
</evidence>
<dbReference type="PANTHER" id="PTHR12137:SF54">
    <property type="entry name" value="CARBOHYDRATE SULFOTRANSFERASE"/>
    <property type="match status" value="1"/>
</dbReference>
<keyword evidence="6 9" id="KW-0333">Golgi apparatus</keyword>
<dbReference type="InterPro" id="IPR018011">
    <property type="entry name" value="Carb_sulfotrans_8-10"/>
</dbReference>
<keyword evidence="7 9" id="KW-0472">Membrane</keyword>
<dbReference type="EC" id="2.8.2.-" evidence="9"/>
<name>A0A7J7KG88_BUGNE</name>
<dbReference type="GO" id="GO:0000139">
    <property type="term" value="C:Golgi membrane"/>
    <property type="evidence" value="ECO:0007669"/>
    <property type="project" value="UniProtKB-SubCell"/>
</dbReference>
<keyword evidence="4 9" id="KW-0812">Transmembrane</keyword>
<evidence type="ECO:0000256" key="5">
    <source>
        <dbReference type="ARBA" id="ARBA00022989"/>
    </source>
</evidence>
<keyword evidence="5 9" id="KW-1133">Transmembrane helix</keyword>
<keyword evidence="9" id="KW-0735">Signal-anchor</keyword>
<feature type="transmembrane region" description="Helical" evidence="9">
    <location>
        <begin position="56"/>
        <end position="76"/>
    </location>
</feature>
<keyword evidence="3 9" id="KW-0808">Transferase</keyword>
<dbReference type="GO" id="GO:0016051">
    <property type="term" value="P:carbohydrate biosynthetic process"/>
    <property type="evidence" value="ECO:0007669"/>
    <property type="project" value="InterPro"/>
</dbReference>
<dbReference type="Pfam" id="PF03567">
    <property type="entry name" value="Sulfotransfer_2"/>
    <property type="match status" value="1"/>
</dbReference>
<sequence length="418" mass="48079">MEANKFMSTTPLLSSKLKAAGQPATYMVDQSIKCTRTLLLKGRVTIMKKCSSCRQLLSYAVVSLLSISGTLFMMSYKTELNISSYQSDNTVDRFSLSYRAFAQTSSNNTQRTLTVNSKEIKQPNSTSKLIIHNKPPTHTEVIIASKTPSKPYLSEQEMRYRAAKIRERCLPRRKDSQRITTNQYIATKVGLHKVSYAYYPIAKCGWTTWVYVMFANAGKPEQPASDKFKWGWGSPYGDAKMDKISRISDTQRYKERLLFVRNPWDRLVSAYKNKAVEGPYSLWLHRPCKWLKEDMPTLTFQQFTQCIVDRVTRVQDLSSQTAARLLDIHWTPQYWSALPCETNYTLVGHFDHIGEDMGAAIQILQINATLKHKNKSQTKQEETLAYWYNQLSHNIKVSLQKIYQLDFEIFGFNSTIPG</sequence>
<dbReference type="EMBL" id="VXIV02000597">
    <property type="protein sequence ID" value="KAF6037255.1"/>
    <property type="molecule type" value="Genomic_DNA"/>
</dbReference>
<evidence type="ECO:0000256" key="8">
    <source>
        <dbReference type="ARBA" id="ARBA00023180"/>
    </source>
</evidence>
<evidence type="ECO:0000256" key="7">
    <source>
        <dbReference type="ARBA" id="ARBA00023136"/>
    </source>
</evidence>
<dbReference type="OrthoDB" id="6117100at2759"/>
<proteinExistence type="inferred from homology"/>
<evidence type="ECO:0000256" key="3">
    <source>
        <dbReference type="ARBA" id="ARBA00022679"/>
    </source>
</evidence>
<dbReference type="Proteomes" id="UP000593567">
    <property type="component" value="Unassembled WGS sequence"/>
</dbReference>
<reference evidence="10" key="1">
    <citation type="submission" date="2020-06" db="EMBL/GenBank/DDBJ databases">
        <title>Draft genome of Bugula neritina, a colonial animal packing powerful symbionts and potential medicines.</title>
        <authorList>
            <person name="Rayko M."/>
        </authorList>
    </citation>
    <scope>NUCLEOTIDE SEQUENCE [LARGE SCALE GENOMIC DNA]</scope>
    <source>
        <strain evidence="10">Kwan_BN1</strain>
    </source>
</reference>
<comment type="similarity">
    <text evidence="2 9">Belongs to the sulfotransferase 2 family.</text>
</comment>